<accession>A0A934MC24</accession>
<evidence type="ECO:0000313" key="1">
    <source>
        <dbReference type="EMBL" id="MBI9115946.1"/>
    </source>
</evidence>
<gene>
    <name evidence="1" type="ORF">JAV76_13080</name>
</gene>
<dbReference type="CDD" id="cd08984">
    <property type="entry name" value="GH43-like"/>
    <property type="match status" value="1"/>
</dbReference>
<proteinExistence type="predicted"/>
<sequence length="334" mass="36453">MTSGPLFRDPVHDGAADPVVVRNRELGEWWMFCTARRATAEGPGVAWVHGTDVAVATSDDDGATWLYRGTVEGLDVGWGRNTFWAPEVVWGEGEYHMYVSYITGVPTRWPGHDRDILHLTSPDLLTWTHRSRLDLGSRRVIDACVHPYASAVGAVRPDGSPRARYRMWFKDEAAGSHTYAADSDDLYTWTPVGPVITGRPHEGPNVFRLGGSFWMLVDEWQGQRVHRSGDLDTWEAQGLILDAPGSRVDDATIGLHADVVVPGSVSVDVPDGADAPGAVAYVFYFTHPGRSGDLAGHEGYAERRSSVQVAELRVVGGTLVCDRDAPVVPRLSAP</sequence>
<keyword evidence="2" id="KW-1185">Reference proteome</keyword>
<name>A0A934MC24_9MICO</name>
<dbReference type="Proteomes" id="UP000602087">
    <property type="component" value="Unassembled WGS sequence"/>
</dbReference>
<reference evidence="1" key="1">
    <citation type="submission" date="2020-12" db="EMBL/GenBank/DDBJ databases">
        <title>Sanguibacter suaedae sp. nov., isolated from Suaeda aralocaspica.</title>
        <authorList>
            <person name="Ma Q."/>
        </authorList>
    </citation>
    <scope>NUCLEOTIDE SEQUENCE</scope>
    <source>
        <strain evidence="1">YZGR15</strain>
    </source>
</reference>
<dbReference type="EMBL" id="JAEINH010000012">
    <property type="protein sequence ID" value="MBI9115946.1"/>
    <property type="molecule type" value="Genomic_DNA"/>
</dbReference>
<dbReference type="SUPFAM" id="SSF75005">
    <property type="entry name" value="Arabinanase/levansucrase/invertase"/>
    <property type="match status" value="1"/>
</dbReference>
<comment type="caution">
    <text evidence="1">The sequence shown here is derived from an EMBL/GenBank/DDBJ whole genome shotgun (WGS) entry which is preliminary data.</text>
</comment>
<dbReference type="InterPro" id="IPR023296">
    <property type="entry name" value="Glyco_hydro_beta-prop_sf"/>
</dbReference>
<dbReference type="Gene3D" id="2.115.10.20">
    <property type="entry name" value="Glycosyl hydrolase domain, family 43"/>
    <property type="match status" value="2"/>
</dbReference>
<evidence type="ECO:0000313" key="2">
    <source>
        <dbReference type="Proteomes" id="UP000602087"/>
    </source>
</evidence>
<organism evidence="1 2">
    <name type="scientific">Sanguibacter suaedae</name>
    <dbReference type="NCBI Taxonomy" id="2795737"/>
    <lineage>
        <taxon>Bacteria</taxon>
        <taxon>Bacillati</taxon>
        <taxon>Actinomycetota</taxon>
        <taxon>Actinomycetes</taxon>
        <taxon>Micrococcales</taxon>
        <taxon>Sanguibacteraceae</taxon>
        <taxon>Sanguibacter</taxon>
    </lineage>
</organism>
<protein>
    <recommendedName>
        <fullName evidence="3">Glycosyl hydrolase</fullName>
    </recommendedName>
</protein>
<dbReference type="RefSeq" id="WP_198734513.1">
    <property type="nucleotide sequence ID" value="NZ_JAEINH010000012.1"/>
</dbReference>
<evidence type="ECO:0008006" key="3">
    <source>
        <dbReference type="Google" id="ProtNLM"/>
    </source>
</evidence>
<dbReference type="AlphaFoldDB" id="A0A934MC24"/>